<dbReference type="SUPFAM" id="SSF51206">
    <property type="entry name" value="cAMP-binding domain-like"/>
    <property type="match status" value="2"/>
</dbReference>
<dbReference type="PROSITE" id="PS00889">
    <property type="entry name" value="CNMP_BINDING_2"/>
    <property type="match status" value="1"/>
</dbReference>
<feature type="compositionally biased region" description="Polar residues" evidence="1">
    <location>
        <begin position="452"/>
        <end position="469"/>
    </location>
</feature>
<feature type="compositionally biased region" description="Polar residues" evidence="1">
    <location>
        <begin position="974"/>
        <end position="991"/>
    </location>
</feature>
<feature type="region of interest" description="Disordered" evidence="1">
    <location>
        <begin position="974"/>
        <end position="995"/>
    </location>
</feature>
<dbReference type="InterPro" id="IPR018488">
    <property type="entry name" value="cNMP-bd_CS"/>
</dbReference>
<dbReference type="InterPro" id="IPR000595">
    <property type="entry name" value="cNMP-bd_dom"/>
</dbReference>
<dbReference type="PANTHER" id="PTHR23011">
    <property type="entry name" value="CYCLIC NUCLEOTIDE-BINDING DOMAIN CONTAINING PROTEIN"/>
    <property type="match status" value="1"/>
</dbReference>
<dbReference type="Gene3D" id="2.60.120.10">
    <property type="entry name" value="Jelly Rolls"/>
    <property type="match status" value="2"/>
</dbReference>
<feature type="region of interest" description="Disordered" evidence="1">
    <location>
        <begin position="1387"/>
        <end position="1407"/>
    </location>
</feature>
<dbReference type="OrthoDB" id="21144at2759"/>
<dbReference type="EMBL" id="GG662853">
    <property type="protein sequence ID" value="EAR87410.2"/>
    <property type="molecule type" value="Genomic_DNA"/>
</dbReference>
<feature type="compositionally biased region" description="Basic and acidic residues" evidence="1">
    <location>
        <begin position="708"/>
        <end position="717"/>
    </location>
</feature>
<evidence type="ECO:0000313" key="4">
    <source>
        <dbReference type="Proteomes" id="UP000009168"/>
    </source>
</evidence>
<dbReference type="PANTHER" id="PTHR23011:SF28">
    <property type="entry name" value="CYCLIC NUCLEOTIDE-BINDING DOMAIN CONTAINING PROTEIN"/>
    <property type="match status" value="1"/>
</dbReference>
<gene>
    <name evidence="3" type="ORF">TTHERM_00059230</name>
</gene>
<feature type="region of interest" description="Disordered" evidence="1">
    <location>
        <begin position="649"/>
        <end position="671"/>
    </location>
</feature>
<name>I7LTW4_TETTS</name>
<evidence type="ECO:0000256" key="1">
    <source>
        <dbReference type="SAM" id="MobiDB-lite"/>
    </source>
</evidence>
<dbReference type="InterPro" id="IPR014710">
    <property type="entry name" value="RmlC-like_jellyroll"/>
</dbReference>
<feature type="region of interest" description="Disordered" evidence="1">
    <location>
        <begin position="688"/>
        <end position="717"/>
    </location>
</feature>
<dbReference type="KEGG" id="tet:TTHERM_00059230"/>
<protein>
    <submittedName>
        <fullName evidence="3">Cyclic nucleotide-binding domain protein</fullName>
    </submittedName>
</protein>
<dbReference type="PROSITE" id="PS50042">
    <property type="entry name" value="CNMP_BINDING_3"/>
    <property type="match status" value="1"/>
</dbReference>
<evidence type="ECO:0000259" key="2">
    <source>
        <dbReference type="PROSITE" id="PS50042"/>
    </source>
</evidence>
<reference evidence="4" key="1">
    <citation type="journal article" date="2006" name="PLoS Biol.">
        <title>Macronuclear genome sequence of the ciliate Tetrahymena thermophila, a model eukaryote.</title>
        <authorList>
            <person name="Eisen J.A."/>
            <person name="Coyne R.S."/>
            <person name="Wu M."/>
            <person name="Wu D."/>
            <person name="Thiagarajan M."/>
            <person name="Wortman J.R."/>
            <person name="Badger J.H."/>
            <person name="Ren Q."/>
            <person name="Amedeo P."/>
            <person name="Jones K.M."/>
            <person name="Tallon L.J."/>
            <person name="Delcher A.L."/>
            <person name="Salzberg S.L."/>
            <person name="Silva J.C."/>
            <person name="Haas B.J."/>
            <person name="Majoros W.H."/>
            <person name="Farzad M."/>
            <person name="Carlton J.M."/>
            <person name="Smith R.K. Jr."/>
            <person name="Garg J."/>
            <person name="Pearlman R.E."/>
            <person name="Karrer K.M."/>
            <person name="Sun L."/>
            <person name="Manning G."/>
            <person name="Elde N.C."/>
            <person name="Turkewitz A.P."/>
            <person name="Asai D.J."/>
            <person name="Wilkes D.E."/>
            <person name="Wang Y."/>
            <person name="Cai H."/>
            <person name="Collins K."/>
            <person name="Stewart B.A."/>
            <person name="Lee S.R."/>
            <person name="Wilamowska K."/>
            <person name="Weinberg Z."/>
            <person name="Ruzzo W.L."/>
            <person name="Wloga D."/>
            <person name="Gaertig J."/>
            <person name="Frankel J."/>
            <person name="Tsao C.-C."/>
            <person name="Gorovsky M.A."/>
            <person name="Keeling P.J."/>
            <person name="Waller R.F."/>
            <person name="Patron N.J."/>
            <person name="Cherry J.M."/>
            <person name="Stover N.A."/>
            <person name="Krieger C.J."/>
            <person name="del Toro C."/>
            <person name="Ryder H.F."/>
            <person name="Williamson S.C."/>
            <person name="Barbeau R.A."/>
            <person name="Hamilton E.P."/>
            <person name="Orias E."/>
        </authorList>
    </citation>
    <scope>NUCLEOTIDE SEQUENCE [LARGE SCALE GENOMIC DNA]</scope>
    <source>
        <strain evidence="4">SB210</strain>
    </source>
</reference>
<organism evidence="3 4">
    <name type="scientific">Tetrahymena thermophila (strain SB210)</name>
    <dbReference type="NCBI Taxonomy" id="312017"/>
    <lineage>
        <taxon>Eukaryota</taxon>
        <taxon>Sar</taxon>
        <taxon>Alveolata</taxon>
        <taxon>Ciliophora</taxon>
        <taxon>Intramacronucleata</taxon>
        <taxon>Oligohymenophorea</taxon>
        <taxon>Hymenostomatida</taxon>
        <taxon>Tetrahymenina</taxon>
        <taxon>Tetrahymenidae</taxon>
        <taxon>Tetrahymena</taxon>
    </lineage>
</organism>
<dbReference type="InParanoid" id="I7LTW4"/>
<dbReference type="SMART" id="SM00100">
    <property type="entry name" value="cNMP"/>
    <property type="match status" value="1"/>
</dbReference>
<sequence>MNHNTSLNSLGSSDLDKSRTFSSFSQQKVYDAYQSLKNNDGLYWQIMEGLQNEQKIEIFLRILKKEIPESRSEYQLQFLQQQCKQFEFFKNISNNYGDDVVKTCVRYLRYEDRAADQIVFEQGERGTRFYIILQGSVHILIRLPEKGNVNKFKQQKINTIHAGKAFGEVALMNDNTTRTATIKAAEFCRFAYLEKEDFKSIIGSKAVEQINQRYNFIKDYSFFDEFAYREIITFSYHFNEMNFKRGEIVYDIFDSKIDDIYFVKEGSFMLQGSFDITQQIVPNFKQKRQHKTFNIDFLVEKSIFGLEYFNKQILKDTHFYIKYIEEMSSSAPQSQHGKLNISNLNQQQVEGQNQAPYQPSRIARVICDSTRGTLYRVKGSEIEQRLWKQDSKEKWNSLSKVIFEKQVKKIKEFIEKSLQEKSDQELQREQVKYLKPPIEYLGKTEEIRQFYSSESPTQRNSLANVQSKSPNKHIDHAQSPLLKNSSGSLLNNHISLLLDLDKFMKSSIDIGLDKSPFSQSIQKMRNIQNSPSLSPSKYKNNIQNCINSLRWIDGSPKKSKNVTISEFGDQQNLEKASPKRNCYQGNASTTNRNHQNINKNFTLSIFQIEESGSSQILDKKIDKSSHIIKEEDDFFNKMYGSSLLLNKKNSPRRQQIKKTNSAYSFNSHENLDSAQRTLENLVYDDEDEDIKSKKEKKKKMKQCSPPKKSPEKEALQQEKDLIKSEKKFKKDFIKKLENIQKKEKNIQLQNQNSTQKNQTKDNKVIKTENPSETLNKLFYFSHKRNLMVKRQEEVKQFKNKFLGEDPEESNPSQVIRGDNAKQNVQDQDLLQATTLDDYKRRKFQRKLEEEQIDKFQKLFSNDLVELSNINEDSEYNQKVKQLYIDNSKVDKIIFDQTAHIVKQQNCSYNQVREYFYKLNHKDRFFQDLYLKKAKQEIANNLKNTSQMNTDSRQISDKKSTEIELSQASYILSNSRQSYATPKKPSISSVTPNRRRTLTLKEKRASSSLNGQLNGLVNETNVNISNDLDNDNLKYHSDQRQNLSASNQENIYNEYIENINQDEEEGNRNKKLIQLIKNNPSYLFYLQQKNYSECNRIFEQLLSYSQEMNQSPLKVQKLDMQNEQEYYLLQALKIHQELQNKQLTENTKQETQAENMTDENYSGQIVTQISYNCKTEGDNKYNYRNQNADERYIESLKQTEGTPRLSQNHLSHLKYTPKYNKNQKNNRFSPFNNFSFDAESLTQHTFNKSHSQMNNKSTLETHTLKKIILNPNDLLSNQKTHSSSFVIQKSPNTLPQQLSVQFNNSIFKQDIDTSTKNTFLSQNHRKQIIDNKIKNRELFLRSKSSLKRYSFASTNNTESKQKNKLQVQQLEVNSKCLTQIPGWSIRANTSNGVRQKNKFPNRQKANPRSLQIVSSVSPIKYNTEQRIQTSISFYQSTPNQQKDNFLNGNSSFCYSHEKNI</sequence>
<dbReference type="GeneID" id="7841900"/>
<evidence type="ECO:0000313" key="3">
    <source>
        <dbReference type="EMBL" id="EAR87410.2"/>
    </source>
</evidence>
<dbReference type="Proteomes" id="UP000009168">
    <property type="component" value="Unassembled WGS sequence"/>
</dbReference>
<feature type="domain" description="Cyclic nucleotide-binding" evidence="2">
    <location>
        <begin position="88"/>
        <end position="219"/>
    </location>
</feature>
<keyword evidence="4" id="KW-1185">Reference proteome</keyword>
<feature type="region of interest" description="Disordered" evidence="1">
    <location>
        <begin position="801"/>
        <end position="823"/>
    </location>
</feature>
<dbReference type="RefSeq" id="XP_001007655.2">
    <property type="nucleotide sequence ID" value="XM_001007655.2"/>
</dbReference>
<feature type="region of interest" description="Disordered" evidence="1">
    <location>
        <begin position="452"/>
        <end position="474"/>
    </location>
</feature>
<dbReference type="eggNOG" id="KOG2378">
    <property type="taxonomic scope" value="Eukaryota"/>
</dbReference>
<feature type="region of interest" description="Disordered" evidence="1">
    <location>
        <begin position="744"/>
        <end position="763"/>
    </location>
</feature>
<dbReference type="CDD" id="cd00038">
    <property type="entry name" value="CAP_ED"/>
    <property type="match status" value="1"/>
</dbReference>
<proteinExistence type="predicted"/>
<dbReference type="InterPro" id="IPR018490">
    <property type="entry name" value="cNMP-bd_dom_sf"/>
</dbReference>
<dbReference type="Pfam" id="PF00027">
    <property type="entry name" value="cNMP_binding"/>
    <property type="match status" value="1"/>
</dbReference>
<accession>I7LTW4</accession>
<feature type="compositionally biased region" description="Polar residues" evidence="1">
    <location>
        <begin position="657"/>
        <end position="671"/>
    </location>
</feature>
<dbReference type="STRING" id="312017.I7LTW4"/>